<dbReference type="PANTHER" id="PTHR47052">
    <property type="entry name" value="CONSERVED SERINE PROLINE-RICH PROTEIN (AFU_ORTHOLOGUE AFUA_2G01790)"/>
    <property type="match status" value="1"/>
</dbReference>
<dbReference type="SUPFAM" id="SSF58104">
    <property type="entry name" value="Methyl-accepting chemotaxis protein (MCP) signaling domain"/>
    <property type="match status" value="1"/>
</dbReference>
<evidence type="ECO:0000259" key="2">
    <source>
        <dbReference type="PROSITE" id="PS50004"/>
    </source>
</evidence>
<protein>
    <recommendedName>
        <fullName evidence="2">C2 domain-containing protein</fullName>
    </recommendedName>
</protein>
<feature type="region of interest" description="Disordered" evidence="1">
    <location>
        <begin position="255"/>
        <end position="449"/>
    </location>
</feature>
<feature type="compositionally biased region" description="Acidic residues" evidence="1">
    <location>
        <begin position="374"/>
        <end position="438"/>
    </location>
</feature>
<feature type="compositionally biased region" description="Basic and acidic residues" evidence="1">
    <location>
        <begin position="439"/>
        <end position="449"/>
    </location>
</feature>
<dbReference type="SUPFAM" id="SSF49562">
    <property type="entry name" value="C2 domain (Calcium/lipid-binding domain, CaLB)"/>
    <property type="match status" value="1"/>
</dbReference>
<dbReference type="Gene3D" id="2.60.40.150">
    <property type="entry name" value="C2 domain"/>
    <property type="match status" value="1"/>
</dbReference>
<proteinExistence type="predicted"/>
<dbReference type="PROSITE" id="PS50004">
    <property type="entry name" value="C2"/>
    <property type="match status" value="1"/>
</dbReference>
<dbReference type="PANTHER" id="PTHR47052:SF3">
    <property type="entry name" value="INGRESSION PROTEIN 1"/>
    <property type="match status" value="1"/>
</dbReference>
<dbReference type="InterPro" id="IPR035892">
    <property type="entry name" value="C2_domain_sf"/>
</dbReference>
<sequence length="449" mass="48577">MPAGKLSVSPLTIHGLDQNGFPNSHTFIGCYVSQSEKQRTNSAPGPQPQFKDTLSYNVTETSETLFLDVINEDPSHPGVIGSGQLSLKSVLDTGKFEDWVPLQSSTGGHLGHLFMKLSFSPSGQEPNPYGVPSPTSTPTPSSDTRDVSTLETSGQPAPAYNPNASLSTLEISGQPAPAYNPNANLSTLETSGVPQPAYGGAASSFSPSTPVAGTPPVATEPVKKPKKEVPEWMKYGGAALAGAAAVGLGSWAVNALGSDEEEEEEEAKQKAHEAQQQQQSMMSEGAYAPPPQNAYDQPQESYGSRNFSGPDDAEVARREEEERYENRRREENERYEDRRREEEERYEQRRKEEEAALQEAVDAAEEAADRAEEAAEEAEEAAEDAEEAAEEAEEAAEDAEEAAEEAEEAAEDAEEAAEEAEEAAEESGSSSDEEEEEEERRVPNDCKWR</sequence>
<organism evidence="3 4">
    <name type="scientific">Mucor flavus</name>
    <dbReference type="NCBI Taxonomy" id="439312"/>
    <lineage>
        <taxon>Eukaryota</taxon>
        <taxon>Fungi</taxon>
        <taxon>Fungi incertae sedis</taxon>
        <taxon>Mucoromycota</taxon>
        <taxon>Mucoromycotina</taxon>
        <taxon>Mucoromycetes</taxon>
        <taxon>Mucorales</taxon>
        <taxon>Mucorineae</taxon>
        <taxon>Mucoraceae</taxon>
        <taxon>Mucor</taxon>
    </lineage>
</organism>
<reference evidence="3 4" key="1">
    <citation type="submission" date="2024-04" db="EMBL/GenBank/DDBJ databases">
        <title>genome sequences of Mucor flavus KT1a and Helicostylum pulchrum KT1b strains isolated from the surface of a dry-aged beef.</title>
        <authorList>
            <person name="Toyotome T."/>
            <person name="Hosono M."/>
            <person name="Torimaru M."/>
            <person name="Fukuda K."/>
            <person name="Mikami N."/>
        </authorList>
    </citation>
    <scope>NUCLEOTIDE SEQUENCE [LARGE SCALE GENOMIC DNA]</scope>
    <source>
        <strain evidence="3 4">KT1a</strain>
    </source>
</reference>
<evidence type="ECO:0000313" key="4">
    <source>
        <dbReference type="Proteomes" id="UP001473302"/>
    </source>
</evidence>
<feature type="compositionally biased region" description="Basic and acidic residues" evidence="1">
    <location>
        <begin position="314"/>
        <end position="354"/>
    </location>
</feature>
<keyword evidence="4" id="KW-1185">Reference proteome</keyword>
<feature type="compositionally biased region" description="Polar residues" evidence="1">
    <location>
        <begin position="181"/>
        <end position="193"/>
    </location>
</feature>
<accession>A0ABP9YX31</accession>
<feature type="region of interest" description="Disordered" evidence="1">
    <location>
        <begin position="117"/>
        <end position="227"/>
    </location>
</feature>
<dbReference type="InterPro" id="IPR000008">
    <property type="entry name" value="C2_dom"/>
</dbReference>
<gene>
    <name evidence="3" type="ORF">MFLAVUS_004848</name>
</gene>
<evidence type="ECO:0000256" key="1">
    <source>
        <dbReference type="SAM" id="MobiDB-lite"/>
    </source>
</evidence>
<evidence type="ECO:0000313" key="3">
    <source>
        <dbReference type="EMBL" id="GAA5811411.1"/>
    </source>
</evidence>
<dbReference type="EMBL" id="BAABUK010000010">
    <property type="protein sequence ID" value="GAA5811411.1"/>
    <property type="molecule type" value="Genomic_DNA"/>
</dbReference>
<feature type="domain" description="C2" evidence="2">
    <location>
        <begin position="1"/>
        <end position="100"/>
    </location>
</feature>
<dbReference type="Proteomes" id="UP001473302">
    <property type="component" value="Unassembled WGS sequence"/>
</dbReference>
<dbReference type="InterPro" id="IPR052981">
    <property type="entry name" value="Ingression_C2_domain"/>
</dbReference>
<name>A0ABP9YX31_9FUNG</name>
<feature type="compositionally biased region" description="Polar residues" evidence="1">
    <location>
        <begin position="294"/>
        <end position="307"/>
    </location>
</feature>
<dbReference type="PROSITE" id="PS51257">
    <property type="entry name" value="PROKAR_LIPOPROTEIN"/>
    <property type="match status" value="1"/>
</dbReference>
<comment type="caution">
    <text evidence="3">The sequence shown here is derived from an EMBL/GenBank/DDBJ whole genome shotgun (WGS) entry which is preliminary data.</text>
</comment>
<feature type="compositionally biased region" description="Polar residues" evidence="1">
    <location>
        <begin position="162"/>
        <end position="171"/>
    </location>
</feature>